<dbReference type="EMBL" id="BGPR01078477">
    <property type="protein sequence ID" value="GBL70609.1"/>
    <property type="molecule type" value="Genomic_DNA"/>
</dbReference>
<proteinExistence type="predicted"/>
<accession>A0A4Y1ZVN8</accession>
<name>A0A4Y1ZVN8_ARAVE</name>
<evidence type="ECO:0000313" key="1">
    <source>
        <dbReference type="EMBL" id="GBL70609.1"/>
    </source>
</evidence>
<comment type="caution">
    <text evidence="1">The sequence shown here is derived from an EMBL/GenBank/DDBJ whole genome shotgun (WGS) entry which is preliminary data.</text>
</comment>
<feature type="non-terminal residue" evidence="1">
    <location>
        <position position="1"/>
    </location>
</feature>
<sequence length="111" mass="12090">VLHVPLRIALLPRPTISISQSGSSRPPYPYPNPAVPDHHIHIPIRRSRPSFHILLLKTCISSVSVGGHQNHVDSCGSWLRFQCSLVLTLSEPCVVSDVVDLSVDSLASVNP</sequence>
<protein>
    <submittedName>
        <fullName evidence="1">Uncharacterized protein</fullName>
    </submittedName>
</protein>
<dbReference type="Proteomes" id="UP000499080">
    <property type="component" value="Unassembled WGS sequence"/>
</dbReference>
<gene>
    <name evidence="1" type="ORF">AVEN_99775_1</name>
</gene>
<organism evidence="1 2">
    <name type="scientific">Araneus ventricosus</name>
    <name type="common">Orbweaver spider</name>
    <name type="synonym">Epeira ventricosa</name>
    <dbReference type="NCBI Taxonomy" id="182803"/>
    <lineage>
        <taxon>Eukaryota</taxon>
        <taxon>Metazoa</taxon>
        <taxon>Ecdysozoa</taxon>
        <taxon>Arthropoda</taxon>
        <taxon>Chelicerata</taxon>
        <taxon>Arachnida</taxon>
        <taxon>Araneae</taxon>
        <taxon>Araneomorphae</taxon>
        <taxon>Entelegynae</taxon>
        <taxon>Araneoidea</taxon>
        <taxon>Araneidae</taxon>
        <taxon>Araneus</taxon>
    </lineage>
</organism>
<evidence type="ECO:0000313" key="2">
    <source>
        <dbReference type="Proteomes" id="UP000499080"/>
    </source>
</evidence>
<keyword evidence="2" id="KW-1185">Reference proteome</keyword>
<dbReference type="AlphaFoldDB" id="A0A4Y1ZVN8"/>
<reference evidence="1 2" key="1">
    <citation type="journal article" date="2019" name="Sci. Rep.">
        <title>Orb-weaving spider Araneus ventricosus genome elucidates the spidroin gene catalogue.</title>
        <authorList>
            <person name="Kono N."/>
            <person name="Nakamura H."/>
            <person name="Ohtoshi R."/>
            <person name="Moran D.A.P."/>
            <person name="Shinohara A."/>
            <person name="Yoshida Y."/>
            <person name="Fujiwara M."/>
            <person name="Mori M."/>
            <person name="Tomita M."/>
            <person name="Arakawa K."/>
        </authorList>
    </citation>
    <scope>NUCLEOTIDE SEQUENCE [LARGE SCALE GENOMIC DNA]</scope>
</reference>